<name>B3Q227_RHIE6</name>
<protein>
    <submittedName>
        <fullName evidence="1">Hypothetical conserved protein</fullName>
    </submittedName>
</protein>
<reference evidence="1 2" key="1">
    <citation type="submission" date="2008-04" db="EMBL/GenBank/DDBJ databases">
        <title>Genome diversity and DNA divergence of Rhizobium etli.</title>
        <authorList>
            <person name="Gonzalez V."/>
            <person name="Acosta J.L."/>
            <person name="Santamaria R.I."/>
            <person name="Bustos P."/>
            <person name="Hernandez-Gonzalez I.L."/>
            <person name="Fernandez J.L."/>
            <person name="Diaz R."/>
            <person name="Flores M."/>
            <person name="Mora J."/>
            <person name="Palacios R."/>
            <person name="Davila G."/>
        </authorList>
    </citation>
    <scope>NUCLEOTIDE SEQUENCE [LARGE SCALE GENOMIC DNA]</scope>
    <source>
        <strain evidence="1 2">CIAT 652</strain>
        <plasmid evidence="2">Plasmid pB</plasmid>
    </source>
</reference>
<dbReference type="Proteomes" id="UP000008817">
    <property type="component" value="Plasmid pB"/>
</dbReference>
<dbReference type="KEGG" id="rec:RHECIAT_PB0000007"/>
<dbReference type="HOGENOM" id="CLU_2993536_0_0_5"/>
<dbReference type="AlphaFoldDB" id="B3Q227"/>
<evidence type="ECO:0000313" key="2">
    <source>
        <dbReference type="Proteomes" id="UP000008817"/>
    </source>
</evidence>
<organism evidence="1 2">
    <name type="scientific">Rhizobium etli (strain CIAT 652)</name>
    <dbReference type="NCBI Taxonomy" id="491916"/>
    <lineage>
        <taxon>Bacteria</taxon>
        <taxon>Pseudomonadati</taxon>
        <taxon>Pseudomonadota</taxon>
        <taxon>Alphaproteobacteria</taxon>
        <taxon>Hyphomicrobiales</taxon>
        <taxon>Rhizobiaceae</taxon>
        <taxon>Rhizobium/Agrobacterium group</taxon>
        <taxon>Rhizobium</taxon>
    </lineage>
</organism>
<dbReference type="EMBL" id="CP001076">
    <property type="protein sequence ID" value="ACE93733.1"/>
    <property type="molecule type" value="Genomic_DNA"/>
</dbReference>
<accession>B3Q227</accession>
<evidence type="ECO:0000313" key="1">
    <source>
        <dbReference type="EMBL" id="ACE93733.1"/>
    </source>
</evidence>
<gene>
    <name evidence="1" type="ordered locus">RHECIAT_PB0000007</name>
</gene>
<keyword evidence="1" id="KW-0614">Plasmid</keyword>
<sequence>MAARKMQGRRNVLDAAELVELVMAQTLEVTSHARGGLWEPGIEGGDGEGRFRAWGVM</sequence>
<proteinExistence type="predicted"/>
<geneLocation type="plasmid" evidence="1 2">
    <name>pB</name>
</geneLocation>